<dbReference type="GO" id="GO:0019236">
    <property type="term" value="P:response to pheromone"/>
    <property type="evidence" value="ECO:0007669"/>
    <property type="project" value="UniProtKB-KW"/>
</dbReference>
<dbReference type="Ensembl" id="ENSPSMT00000019701.1">
    <property type="protein sequence ID" value="ENSPSMP00000016953.1"/>
    <property type="gene ID" value="ENSPSMG00000012079.1"/>
</dbReference>
<comment type="similarity">
    <text evidence="3 13">Belongs to the G-protein coupled receptor 1 family.</text>
</comment>
<feature type="transmembrane region" description="Helical" evidence="13">
    <location>
        <begin position="266"/>
        <end position="284"/>
    </location>
</feature>
<evidence type="ECO:0000256" key="8">
    <source>
        <dbReference type="ARBA" id="ARBA00023040"/>
    </source>
</evidence>
<dbReference type="Pfam" id="PF03402">
    <property type="entry name" value="V1R"/>
    <property type="match status" value="1"/>
</dbReference>
<dbReference type="GO" id="GO:0007606">
    <property type="term" value="P:sensory perception of chemical stimulus"/>
    <property type="evidence" value="ECO:0007669"/>
    <property type="project" value="UniProtKB-ARBA"/>
</dbReference>
<evidence type="ECO:0000313" key="15">
    <source>
        <dbReference type="Ensembl" id="ENSPSMP00000016953.1"/>
    </source>
</evidence>
<evidence type="ECO:0000259" key="14">
    <source>
        <dbReference type="PROSITE" id="PS50262"/>
    </source>
</evidence>
<dbReference type="PANTHER" id="PTHR24062">
    <property type="entry name" value="VOMERONASAL TYPE-1 RECEPTOR"/>
    <property type="match status" value="1"/>
</dbReference>
<sequence length="322" mass="36017">MEGLVPVNLNWGITFLIQTSAGILGNSSLLCFYSFSFLTAQILKPRDLILSQLVLANNLVLCSKGIPQTLAAFGLEGFLDGAGCKLVFYLHRVARGVSLTTTCLLSGFQAVKLCPSISRWMDFHIRSPKCIVFCCFLCWALHLVVHSYIVRYITGPMNSKNKSMDKIYLYCILFSVTALIFLFTDGTCLALMVWTSGSMVLVLHRHKQRVQHIRSCSLSPRTSHETRATHTILILVSMFVSFHALASILSYQIIQIQNPSHWLRSISVLVASGFPTFSPFVFIVSDARVSQFCFACWTKKTNSPRMVSGLQVPSRTLHHLVK</sequence>
<keyword evidence="5 13" id="KW-0589">Pheromone response</keyword>
<keyword evidence="7 13" id="KW-1133">Transmembrane helix</keyword>
<evidence type="ECO:0000256" key="6">
    <source>
        <dbReference type="ARBA" id="ARBA00022692"/>
    </source>
</evidence>
<evidence type="ECO:0000256" key="5">
    <source>
        <dbReference type="ARBA" id="ARBA00022507"/>
    </source>
</evidence>
<proteinExistence type="inferred from homology"/>
<evidence type="ECO:0000256" key="13">
    <source>
        <dbReference type="RuleBase" id="RU364061"/>
    </source>
</evidence>
<evidence type="ECO:0000256" key="12">
    <source>
        <dbReference type="ARBA" id="ARBA00023224"/>
    </source>
</evidence>
<dbReference type="InterPro" id="IPR004072">
    <property type="entry name" value="Vmron_rcpt_1"/>
</dbReference>
<accession>A0A8C8ZLZ4</accession>
<protein>
    <recommendedName>
        <fullName evidence="13">Vomeronasal type-1 receptor</fullName>
    </recommendedName>
</protein>
<evidence type="ECO:0000256" key="11">
    <source>
        <dbReference type="ARBA" id="ARBA00023180"/>
    </source>
</evidence>
<dbReference type="AlphaFoldDB" id="A0A8C8ZLZ4"/>
<dbReference type="Gene3D" id="1.20.1070.10">
    <property type="entry name" value="Rhodopsin 7-helix transmembrane proteins"/>
    <property type="match status" value="1"/>
</dbReference>
<evidence type="ECO:0000256" key="4">
    <source>
        <dbReference type="ARBA" id="ARBA00022475"/>
    </source>
</evidence>
<keyword evidence="10 13" id="KW-0675">Receptor</keyword>
<dbReference type="Proteomes" id="UP000694414">
    <property type="component" value="Unplaced"/>
</dbReference>
<keyword evidence="6 13" id="KW-0812">Transmembrane</keyword>
<feature type="transmembrane region" description="Helical" evidence="13">
    <location>
        <begin position="130"/>
        <end position="155"/>
    </location>
</feature>
<evidence type="ECO:0000256" key="10">
    <source>
        <dbReference type="ARBA" id="ARBA00023170"/>
    </source>
</evidence>
<dbReference type="PROSITE" id="PS50262">
    <property type="entry name" value="G_PROTEIN_RECEP_F1_2"/>
    <property type="match status" value="1"/>
</dbReference>
<feature type="transmembrane region" description="Helical" evidence="13">
    <location>
        <begin position="12"/>
        <end position="38"/>
    </location>
</feature>
<dbReference type="InterPro" id="IPR017452">
    <property type="entry name" value="GPCR_Rhodpsn_7TM"/>
</dbReference>
<evidence type="ECO:0000313" key="16">
    <source>
        <dbReference type="Proteomes" id="UP000694414"/>
    </source>
</evidence>
<dbReference type="GeneTree" id="ENSGT00960000186612"/>
<reference evidence="15" key="1">
    <citation type="submission" date="2025-08" db="UniProtKB">
        <authorList>
            <consortium name="Ensembl"/>
        </authorList>
    </citation>
    <scope>IDENTIFICATION</scope>
</reference>
<dbReference type="SUPFAM" id="SSF81321">
    <property type="entry name" value="Family A G protein-coupled receptor-like"/>
    <property type="match status" value="1"/>
</dbReference>
<evidence type="ECO:0000256" key="2">
    <source>
        <dbReference type="ARBA" id="ARBA00004651"/>
    </source>
</evidence>
<dbReference type="PRINTS" id="PR01534">
    <property type="entry name" value="VOMERONASL1R"/>
</dbReference>
<dbReference type="GO" id="GO:0016503">
    <property type="term" value="F:pheromone receptor activity"/>
    <property type="evidence" value="ECO:0007669"/>
    <property type="project" value="InterPro"/>
</dbReference>
<keyword evidence="12 13" id="KW-0807">Transducer</keyword>
<evidence type="ECO:0000256" key="3">
    <source>
        <dbReference type="ARBA" id="ARBA00010663"/>
    </source>
</evidence>
<reference evidence="15" key="2">
    <citation type="submission" date="2025-09" db="UniProtKB">
        <authorList>
            <consortium name="Ensembl"/>
        </authorList>
    </citation>
    <scope>IDENTIFICATION</scope>
</reference>
<evidence type="ECO:0000256" key="1">
    <source>
        <dbReference type="ARBA" id="ARBA00003878"/>
    </source>
</evidence>
<keyword evidence="16" id="KW-1185">Reference proteome</keyword>
<organism evidence="15 16">
    <name type="scientific">Prolemur simus</name>
    <name type="common">Greater bamboo lemur</name>
    <name type="synonym">Hapalemur simus</name>
    <dbReference type="NCBI Taxonomy" id="1328070"/>
    <lineage>
        <taxon>Eukaryota</taxon>
        <taxon>Metazoa</taxon>
        <taxon>Chordata</taxon>
        <taxon>Craniata</taxon>
        <taxon>Vertebrata</taxon>
        <taxon>Euteleostomi</taxon>
        <taxon>Mammalia</taxon>
        <taxon>Eutheria</taxon>
        <taxon>Euarchontoglires</taxon>
        <taxon>Primates</taxon>
        <taxon>Strepsirrhini</taxon>
        <taxon>Lemuriformes</taxon>
        <taxon>Lemuridae</taxon>
        <taxon>Prolemur</taxon>
    </lineage>
</organism>
<dbReference type="FunFam" id="1.20.1070.10:FF:000033">
    <property type="entry name" value="Vomeronasal type-1 receptor"/>
    <property type="match status" value="1"/>
</dbReference>
<comment type="function">
    <text evidence="1">Putative pheromone receptor.</text>
</comment>
<evidence type="ECO:0000256" key="7">
    <source>
        <dbReference type="ARBA" id="ARBA00022989"/>
    </source>
</evidence>
<keyword evidence="4 13" id="KW-1003">Cell membrane</keyword>
<feature type="transmembrane region" description="Helical" evidence="13">
    <location>
        <begin position="167"/>
        <end position="194"/>
    </location>
</feature>
<keyword evidence="9 13" id="KW-0472">Membrane</keyword>
<name>A0A8C8ZLZ4_PROSS</name>
<dbReference type="GO" id="GO:0005886">
    <property type="term" value="C:plasma membrane"/>
    <property type="evidence" value="ECO:0007669"/>
    <property type="project" value="UniProtKB-SubCell"/>
</dbReference>
<keyword evidence="11" id="KW-0325">Glycoprotein</keyword>
<feature type="domain" description="G-protein coupled receptors family 1 profile" evidence="14">
    <location>
        <begin position="25"/>
        <end position="282"/>
    </location>
</feature>
<keyword evidence="8 13" id="KW-0297">G-protein coupled receptor</keyword>
<evidence type="ECO:0000256" key="9">
    <source>
        <dbReference type="ARBA" id="ARBA00023136"/>
    </source>
</evidence>
<feature type="transmembrane region" description="Helical" evidence="13">
    <location>
        <begin position="231"/>
        <end position="254"/>
    </location>
</feature>
<comment type="subcellular location">
    <subcellularLocation>
        <location evidence="2 13">Cell membrane</location>
        <topology evidence="2 13">Multi-pass membrane protein</topology>
    </subcellularLocation>
</comment>